<dbReference type="EMBL" id="LDRT01000033">
    <property type="protein sequence ID" value="KTR95370.1"/>
    <property type="molecule type" value="Genomic_DNA"/>
</dbReference>
<comment type="caution">
    <text evidence="1">The sequence shown here is derived from an EMBL/GenBank/DDBJ whole genome shotgun (WGS) entry which is preliminary data.</text>
</comment>
<accession>A0A147EZD5</accession>
<organism evidence="1 2">
    <name type="scientific">Microbacterium testaceum</name>
    <name type="common">Aureobacterium testaceum</name>
    <name type="synonym">Brevibacterium testaceum</name>
    <dbReference type="NCBI Taxonomy" id="2033"/>
    <lineage>
        <taxon>Bacteria</taxon>
        <taxon>Bacillati</taxon>
        <taxon>Actinomycetota</taxon>
        <taxon>Actinomycetes</taxon>
        <taxon>Micrococcales</taxon>
        <taxon>Microbacteriaceae</taxon>
        <taxon>Microbacterium</taxon>
    </lineage>
</organism>
<evidence type="ECO:0000313" key="2">
    <source>
        <dbReference type="Proteomes" id="UP000075025"/>
    </source>
</evidence>
<dbReference type="AlphaFoldDB" id="A0A147EZD5"/>
<gene>
    <name evidence="1" type="ORF">NS220_06090</name>
</gene>
<evidence type="ECO:0000313" key="1">
    <source>
        <dbReference type="EMBL" id="KTR95370.1"/>
    </source>
</evidence>
<protein>
    <submittedName>
        <fullName evidence="1">Uncharacterized protein</fullName>
    </submittedName>
</protein>
<reference evidence="1 2" key="1">
    <citation type="journal article" date="2016" name="Front. Microbiol.">
        <title>Genomic Resource of Rice Seed Associated Bacteria.</title>
        <authorList>
            <person name="Midha S."/>
            <person name="Bansal K."/>
            <person name="Sharma S."/>
            <person name="Kumar N."/>
            <person name="Patil P.P."/>
            <person name="Chaudhry V."/>
            <person name="Patil P.B."/>
        </authorList>
    </citation>
    <scope>NUCLEOTIDE SEQUENCE [LARGE SCALE GENOMIC DNA]</scope>
    <source>
        <strain evidence="1 2">NS220</strain>
    </source>
</reference>
<sequence>MNAQEANVLLTKAALLDGRFRRAPEDLAQMAIEWSVVLSDVTLDAAIDAVRIHYRGNVQMLMPADVLVITEDMAPADGVRLADGPAWLRAHGVNAEQFQARVEAGERPARVLRELGVEVPGE</sequence>
<dbReference type="Proteomes" id="UP000075025">
    <property type="component" value="Unassembled WGS sequence"/>
</dbReference>
<dbReference type="PATRIC" id="fig|2033.6.peg.2192"/>
<name>A0A147EZD5_MICTE</name>
<proteinExistence type="predicted"/>